<name>A0A387BIM2_9LACT</name>
<dbReference type="PANTHER" id="PTHR33545">
    <property type="entry name" value="UPF0750 MEMBRANE PROTEIN YITT-RELATED"/>
    <property type="match status" value="1"/>
</dbReference>
<keyword evidence="5 6" id="KW-0472">Membrane</keyword>
<evidence type="ECO:0000256" key="2">
    <source>
        <dbReference type="ARBA" id="ARBA00022475"/>
    </source>
</evidence>
<gene>
    <name evidence="7" type="ORF">D7I46_06330</name>
</gene>
<feature type="transmembrane region" description="Helical" evidence="6">
    <location>
        <begin position="90"/>
        <end position="110"/>
    </location>
</feature>
<dbReference type="OrthoDB" id="1758221at2"/>
<keyword evidence="2" id="KW-1003">Cell membrane</keyword>
<reference evidence="7 8" key="1">
    <citation type="submission" date="2018-09" db="EMBL/GenBank/DDBJ databases">
        <title>Genome sequencing of strain 1JSPR-7.</title>
        <authorList>
            <person name="Heo J."/>
            <person name="Kim S.-J."/>
            <person name="Kwon S.-W."/>
        </authorList>
    </citation>
    <scope>NUCLEOTIDE SEQUENCE [LARGE SCALE GENOMIC DNA]</scope>
    <source>
        <strain evidence="7 8">1JSPR-7</strain>
    </source>
</reference>
<dbReference type="GO" id="GO:0005886">
    <property type="term" value="C:plasma membrane"/>
    <property type="evidence" value="ECO:0007669"/>
    <property type="project" value="UniProtKB-SubCell"/>
</dbReference>
<organism evidence="7 8">
    <name type="scientific">Lactococcus allomyrinae</name>
    <dbReference type="NCBI Taxonomy" id="2419773"/>
    <lineage>
        <taxon>Bacteria</taxon>
        <taxon>Bacillati</taxon>
        <taxon>Bacillota</taxon>
        <taxon>Bacilli</taxon>
        <taxon>Lactobacillales</taxon>
        <taxon>Streptococcaceae</taxon>
        <taxon>Lactococcus</taxon>
    </lineage>
</organism>
<dbReference type="PANTHER" id="PTHR33545:SF10">
    <property type="entry name" value="UPF0750 MEMBRANE PROTEIN YPJC"/>
    <property type="match status" value="1"/>
</dbReference>
<dbReference type="InterPro" id="IPR051461">
    <property type="entry name" value="UPF0750_membrane"/>
</dbReference>
<evidence type="ECO:0000256" key="6">
    <source>
        <dbReference type="SAM" id="Phobius"/>
    </source>
</evidence>
<protein>
    <submittedName>
        <fullName evidence="7">YitT family protein</fullName>
    </submittedName>
</protein>
<accession>A0A387BIM2</accession>
<keyword evidence="4 6" id="KW-1133">Transmembrane helix</keyword>
<evidence type="ECO:0000313" key="7">
    <source>
        <dbReference type="EMBL" id="AYG00740.1"/>
    </source>
</evidence>
<proteinExistence type="predicted"/>
<keyword evidence="3 6" id="KW-0812">Transmembrane</keyword>
<evidence type="ECO:0000256" key="5">
    <source>
        <dbReference type="ARBA" id="ARBA00023136"/>
    </source>
</evidence>
<dbReference type="Proteomes" id="UP000269374">
    <property type="component" value="Chromosome"/>
</dbReference>
<dbReference type="InterPro" id="IPR003740">
    <property type="entry name" value="YitT"/>
</dbReference>
<dbReference type="Pfam" id="PF02588">
    <property type="entry name" value="YitT_membrane"/>
    <property type="match status" value="1"/>
</dbReference>
<sequence length="222" mass="25005">MHIIGVKIDQKFIKDLIVLILGVGCYILSVRLFVIPNLLASNGIAGFSVFMNFVFNLDPALTFFVINIPLFLFGWRLLTKRELLLSIPGALAMSLWMIAFEFMGIQGFQLNQIIFAGIADGILSGIGAGLVVISEGTFGGSLLLSRMMEDQWKLPIDRVLFGIDVVVMILSLLTYLAFPNFAVTLLSCFIFSKVTRFIGRKEYRLRVIERLKFNNLRKQKED</sequence>
<dbReference type="KEGG" id="lact:D7I46_06330"/>
<feature type="transmembrane region" description="Helical" evidence="6">
    <location>
        <begin position="60"/>
        <end position="78"/>
    </location>
</feature>
<dbReference type="EMBL" id="CP032627">
    <property type="protein sequence ID" value="AYG00740.1"/>
    <property type="molecule type" value="Genomic_DNA"/>
</dbReference>
<evidence type="ECO:0000256" key="4">
    <source>
        <dbReference type="ARBA" id="ARBA00022989"/>
    </source>
</evidence>
<comment type="subcellular location">
    <subcellularLocation>
        <location evidence="1">Cell membrane</location>
        <topology evidence="1">Multi-pass membrane protein</topology>
    </subcellularLocation>
</comment>
<evidence type="ECO:0000256" key="1">
    <source>
        <dbReference type="ARBA" id="ARBA00004651"/>
    </source>
</evidence>
<keyword evidence="8" id="KW-1185">Reference proteome</keyword>
<evidence type="ECO:0000313" key="8">
    <source>
        <dbReference type="Proteomes" id="UP000269374"/>
    </source>
</evidence>
<dbReference type="AlphaFoldDB" id="A0A387BIM2"/>
<feature type="transmembrane region" description="Helical" evidence="6">
    <location>
        <begin position="122"/>
        <end position="144"/>
    </location>
</feature>
<feature type="transmembrane region" description="Helical" evidence="6">
    <location>
        <begin position="16"/>
        <end position="40"/>
    </location>
</feature>
<dbReference type="RefSeq" id="WP_120772128.1">
    <property type="nucleotide sequence ID" value="NZ_CP032627.1"/>
</dbReference>
<evidence type="ECO:0000256" key="3">
    <source>
        <dbReference type="ARBA" id="ARBA00022692"/>
    </source>
</evidence>